<dbReference type="PROSITE" id="PS00211">
    <property type="entry name" value="ABC_TRANSPORTER_1"/>
    <property type="match status" value="1"/>
</dbReference>
<dbReference type="PROSITE" id="PS50893">
    <property type="entry name" value="ABC_TRANSPORTER_2"/>
    <property type="match status" value="1"/>
</dbReference>
<dbReference type="SUPFAM" id="SSF52540">
    <property type="entry name" value="P-loop containing nucleoside triphosphate hydrolases"/>
    <property type="match status" value="1"/>
</dbReference>
<evidence type="ECO:0000259" key="4">
    <source>
        <dbReference type="PROSITE" id="PS50893"/>
    </source>
</evidence>
<dbReference type="InterPro" id="IPR003593">
    <property type="entry name" value="AAA+_ATPase"/>
</dbReference>
<dbReference type="Gene3D" id="3.40.50.300">
    <property type="entry name" value="P-loop containing nucleotide triphosphate hydrolases"/>
    <property type="match status" value="1"/>
</dbReference>
<evidence type="ECO:0000313" key="5">
    <source>
        <dbReference type="EMBL" id="MDR6227019.1"/>
    </source>
</evidence>
<dbReference type="InterPro" id="IPR003439">
    <property type="entry name" value="ABC_transporter-like_ATP-bd"/>
</dbReference>
<dbReference type="SMART" id="SM00382">
    <property type="entry name" value="AAA"/>
    <property type="match status" value="1"/>
</dbReference>
<evidence type="ECO:0000313" key="6">
    <source>
        <dbReference type="Proteomes" id="UP001185012"/>
    </source>
</evidence>
<keyword evidence="3 5" id="KW-0067">ATP-binding</keyword>
<comment type="caution">
    <text evidence="5">The sequence shown here is derived from an EMBL/GenBank/DDBJ whole genome shotgun (WGS) entry which is preliminary data.</text>
</comment>
<dbReference type="InterPro" id="IPR027417">
    <property type="entry name" value="P-loop_NTPase"/>
</dbReference>
<dbReference type="Proteomes" id="UP001185012">
    <property type="component" value="Unassembled WGS sequence"/>
</dbReference>
<keyword evidence="2" id="KW-0547">Nucleotide-binding</keyword>
<dbReference type="Pfam" id="PF00005">
    <property type="entry name" value="ABC_tran"/>
    <property type="match status" value="1"/>
</dbReference>
<dbReference type="InterPro" id="IPR017871">
    <property type="entry name" value="ABC_transporter-like_CS"/>
</dbReference>
<dbReference type="CDD" id="cd03255">
    <property type="entry name" value="ABC_MJ0796_LolCDE_FtsE"/>
    <property type="match status" value="1"/>
</dbReference>
<sequence>MIRLEALGKTYQTGAVSLEVLKGIQLHVKTGEYVAIMGPSGSGKSTLMNIIGCLDRPTVGEYWLNGQRVSSIGEEELAGVRNQEIGFIFQHFHLLPRMTAQRNVELPLIYSGISKQERSQRALEALEKVGLADRAEHRPSELSGGQQQRVAIARALVNHPQLLLADEPTGALDTASGERVLDLFEQLHGEGRTVVVITHDPDVGKRAQRRIRLRDGEIIEDTGAPEKEGAS</sequence>
<dbReference type="EMBL" id="JAVDQG010000007">
    <property type="protein sequence ID" value="MDR6227019.1"/>
    <property type="molecule type" value="Genomic_DNA"/>
</dbReference>
<accession>A0ABU1IS59</accession>
<dbReference type="InterPro" id="IPR017911">
    <property type="entry name" value="MacB-like_ATP-bd"/>
</dbReference>
<keyword evidence="6" id="KW-1185">Reference proteome</keyword>
<organism evidence="5 6">
    <name type="scientific">Desmospora profundinema</name>
    <dbReference type="NCBI Taxonomy" id="1571184"/>
    <lineage>
        <taxon>Bacteria</taxon>
        <taxon>Bacillati</taxon>
        <taxon>Bacillota</taxon>
        <taxon>Bacilli</taxon>
        <taxon>Bacillales</taxon>
        <taxon>Thermoactinomycetaceae</taxon>
        <taxon>Desmospora</taxon>
    </lineage>
</organism>
<reference evidence="5 6" key="1">
    <citation type="submission" date="2023-07" db="EMBL/GenBank/DDBJ databases">
        <title>Genomic Encyclopedia of Type Strains, Phase IV (KMG-IV): sequencing the most valuable type-strain genomes for metagenomic binning, comparative biology and taxonomic classification.</title>
        <authorList>
            <person name="Goeker M."/>
        </authorList>
    </citation>
    <scope>NUCLEOTIDE SEQUENCE [LARGE SCALE GENOMIC DNA]</scope>
    <source>
        <strain evidence="5 6">DSM 45903</strain>
    </source>
</reference>
<proteinExistence type="predicted"/>
<dbReference type="InterPro" id="IPR015854">
    <property type="entry name" value="ABC_transpr_LolD-like"/>
</dbReference>
<name>A0ABU1IS59_9BACL</name>
<keyword evidence="1" id="KW-0813">Transport</keyword>
<gene>
    <name evidence="5" type="ORF">JOE21_003031</name>
</gene>
<dbReference type="GO" id="GO:0005524">
    <property type="term" value="F:ATP binding"/>
    <property type="evidence" value="ECO:0007669"/>
    <property type="project" value="UniProtKB-KW"/>
</dbReference>
<evidence type="ECO:0000256" key="1">
    <source>
        <dbReference type="ARBA" id="ARBA00022448"/>
    </source>
</evidence>
<dbReference type="RefSeq" id="WP_309867728.1">
    <property type="nucleotide sequence ID" value="NZ_JAVDQG010000007.1"/>
</dbReference>
<dbReference type="PANTHER" id="PTHR24220:SF86">
    <property type="entry name" value="ABC TRANSPORTER ABCH.1"/>
    <property type="match status" value="1"/>
</dbReference>
<dbReference type="PANTHER" id="PTHR24220">
    <property type="entry name" value="IMPORT ATP-BINDING PROTEIN"/>
    <property type="match status" value="1"/>
</dbReference>
<evidence type="ECO:0000256" key="2">
    <source>
        <dbReference type="ARBA" id="ARBA00022741"/>
    </source>
</evidence>
<feature type="domain" description="ABC transporter" evidence="4">
    <location>
        <begin position="2"/>
        <end position="231"/>
    </location>
</feature>
<evidence type="ECO:0000256" key="3">
    <source>
        <dbReference type="ARBA" id="ARBA00022840"/>
    </source>
</evidence>
<protein>
    <submittedName>
        <fullName evidence="5">ABC transport system ATP-binding protein</fullName>
    </submittedName>
</protein>